<dbReference type="PANTHER" id="PTHR43963">
    <property type="entry name" value="CARBONYL REDUCTASE 1-RELATED"/>
    <property type="match status" value="1"/>
</dbReference>
<accession>A0A1E7EV97</accession>
<organism evidence="6 7">
    <name type="scientific">Fragilariopsis cylindrus CCMP1102</name>
    <dbReference type="NCBI Taxonomy" id="635003"/>
    <lineage>
        <taxon>Eukaryota</taxon>
        <taxon>Sar</taxon>
        <taxon>Stramenopiles</taxon>
        <taxon>Ochrophyta</taxon>
        <taxon>Bacillariophyta</taxon>
        <taxon>Bacillariophyceae</taxon>
        <taxon>Bacillariophycidae</taxon>
        <taxon>Bacillariales</taxon>
        <taxon>Bacillariaceae</taxon>
        <taxon>Fragilariopsis</taxon>
    </lineage>
</organism>
<keyword evidence="3" id="KW-0560">Oxidoreductase</keyword>
<keyword evidence="5" id="KW-0732">Signal</keyword>
<dbReference type="Pfam" id="PF00106">
    <property type="entry name" value="adh_short"/>
    <property type="match status" value="1"/>
</dbReference>
<evidence type="ECO:0000313" key="6">
    <source>
        <dbReference type="EMBL" id="OEU09812.1"/>
    </source>
</evidence>
<protein>
    <submittedName>
        <fullName evidence="6">NAD(P)-binding protein</fullName>
    </submittedName>
</protein>
<evidence type="ECO:0000256" key="3">
    <source>
        <dbReference type="ARBA" id="ARBA00023002"/>
    </source>
</evidence>
<dbReference type="PRINTS" id="PR00081">
    <property type="entry name" value="GDHRDH"/>
</dbReference>
<feature type="signal peptide" evidence="5">
    <location>
        <begin position="1"/>
        <end position="27"/>
    </location>
</feature>
<dbReference type="InParanoid" id="A0A1E7EV97"/>
<name>A0A1E7EV97_9STRA</name>
<keyword evidence="7" id="KW-1185">Reference proteome</keyword>
<evidence type="ECO:0000256" key="4">
    <source>
        <dbReference type="RuleBase" id="RU000363"/>
    </source>
</evidence>
<gene>
    <name evidence="6" type="ORF">FRACYDRAFT_248070</name>
</gene>
<evidence type="ECO:0000256" key="1">
    <source>
        <dbReference type="ARBA" id="ARBA00006484"/>
    </source>
</evidence>
<dbReference type="EMBL" id="KV784374">
    <property type="protein sequence ID" value="OEU09812.1"/>
    <property type="molecule type" value="Genomic_DNA"/>
</dbReference>
<keyword evidence="2" id="KW-0521">NADP</keyword>
<evidence type="ECO:0000256" key="5">
    <source>
        <dbReference type="SAM" id="SignalP"/>
    </source>
</evidence>
<dbReference type="SUPFAM" id="SSF51735">
    <property type="entry name" value="NAD(P)-binding Rossmann-fold domains"/>
    <property type="match status" value="1"/>
</dbReference>
<dbReference type="InterPro" id="IPR036291">
    <property type="entry name" value="NAD(P)-bd_dom_sf"/>
</dbReference>
<dbReference type="Proteomes" id="UP000095751">
    <property type="component" value="Unassembled WGS sequence"/>
</dbReference>
<evidence type="ECO:0000256" key="2">
    <source>
        <dbReference type="ARBA" id="ARBA00022857"/>
    </source>
</evidence>
<dbReference type="PRINTS" id="PR00080">
    <property type="entry name" value="SDRFAMILY"/>
</dbReference>
<evidence type="ECO:0000313" key="7">
    <source>
        <dbReference type="Proteomes" id="UP000095751"/>
    </source>
</evidence>
<feature type="chain" id="PRO_5009192287" evidence="5">
    <location>
        <begin position="28"/>
        <end position="320"/>
    </location>
</feature>
<dbReference type="OrthoDB" id="47007at2759"/>
<comment type="similarity">
    <text evidence="1 4">Belongs to the short-chain dehydrogenases/reductases (SDR) family.</text>
</comment>
<dbReference type="KEGG" id="fcy:FRACYDRAFT_248070"/>
<proteinExistence type="inferred from homology"/>
<reference evidence="6 7" key="1">
    <citation type="submission" date="2016-09" db="EMBL/GenBank/DDBJ databases">
        <title>Extensive genetic diversity and differential bi-allelic expression allows diatom success in the polar Southern Ocean.</title>
        <authorList>
            <consortium name="DOE Joint Genome Institute"/>
            <person name="Mock T."/>
            <person name="Otillar R.P."/>
            <person name="Strauss J."/>
            <person name="Dupont C."/>
            <person name="Frickenhaus S."/>
            <person name="Maumus F."/>
            <person name="Mcmullan M."/>
            <person name="Sanges R."/>
            <person name="Schmutz J."/>
            <person name="Toseland A."/>
            <person name="Valas R."/>
            <person name="Veluchamy A."/>
            <person name="Ward B.J."/>
            <person name="Allen A."/>
            <person name="Barry K."/>
            <person name="Falciatore A."/>
            <person name="Ferrante M."/>
            <person name="Fortunato A.E."/>
            <person name="Gloeckner G."/>
            <person name="Gruber A."/>
            <person name="Hipkin R."/>
            <person name="Janech M."/>
            <person name="Kroth P."/>
            <person name="Leese F."/>
            <person name="Lindquist E."/>
            <person name="Lyon B.R."/>
            <person name="Martin J."/>
            <person name="Mayer C."/>
            <person name="Parker M."/>
            <person name="Quesneville H."/>
            <person name="Raymond J."/>
            <person name="Uhlig C."/>
            <person name="Valentin K.U."/>
            <person name="Worden A.Z."/>
            <person name="Armbrust E.V."/>
            <person name="Bowler C."/>
            <person name="Green B."/>
            <person name="Moulton V."/>
            <person name="Van Oosterhout C."/>
            <person name="Grigoriev I."/>
        </authorList>
    </citation>
    <scope>NUCLEOTIDE SEQUENCE [LARGE SCALE GENOMIC DNA]</scope>
    <source>
        <strain evidence="6 7">CCMP1102</strain>
    </source>
</reference>
<dbReference type="Gene3D" id="3.40.50.720">
    <property type="entry name" value="NAD(P)-binding Rossmann-like Domain"/>
    <property type="match status" value="1"/>
</dbReference>
<dbReference type="InterPro" id="IPR002347">
    <property type="entry name" value="SDR_fam"/>
</dbReference>
<dbReference type="AlphaFoldDB" id="A0A1E7EV97"/>
<dbReference type="PANTHER" id="PTHR43963:SF6">
    <property type="entry name" value="CHAIN DEHYDROGENASE FAMILY PROTEIN, PUTATIVE (AFU_ORTHOLOGUE AFUA_3G15350)-RELATED"/>
    <property type="match status" value="1"/>
</dbReference>
<sequence>MVSLQFLLLVFVAFFLMVGLKPQAAFALSSTDHPQRIALVTGSNKGIGIEIVRKLGSEKKKKNNSSDNAFFCILGCRNEDLGRAAVEKLKSEGIMDIEFIRIDLQDLDSIKNAVQQIEETYGRCDFLVNNAAVCYNDPTLYGTTSHTPFADQAEITVKTNFFGTLALTKAILPLMEKSSDSPRIINIASSAGRLSILPSQDRRDVFSSDKLRMEDLESYMVDFIQAAKRGTHKKEGWPNTGYGVSKVGIIAMTKILARDNKNNKFMVNSIDPGYCSTDQNNNQGFISAERGAITPYLLATIEPERYVTGMHWYQEKEIEW</sequence>
<dbReference type="GO" id="GO:0016491">
    <property type="term" value="F:oxidoreductase activity"/>
    <property type="evidence" value="ECO:0007669"/>
    <property type="project" value="UniProtKB-KW"/>
</dbReference>